<keyword evidence="1" id="KW-0812">Transmembrane</keyword>
<proteinExistence type="predicted"/>
<feature type="transmembrane region" description="Helical" evidence="1">
    <location>
        <begin position="227"/>
        <end position="248"/>
    </location>
</feature>
<dbReference type="InterPro" id="IPR010390">
    <property type="entry name" value="ABC-2_transporter-like"/>
</dbReference>
<accession>A0ABW2V0U9</accession>
<dbReference type="PANTHER" id="PTHR36833:SF1">
    <property type="entry name" value="INTEGRAL MEMBRANE TRANSPORT PROTEIN"/>
    <property type="match status" value="1"/>
</dbReference>
<protein>
    <submittedName>
        <fullName evidence="2">ABC transporter permease</fullName>
    </submittedName>
</protein>
<reference evidence="3" key="1">
    <citation type="journal article" date="2019" name="Int. J. Syst. Evol. Microbiol.">
        <title>The Global Catalogue of Microorganisms (GCM) 10K type strain sequencing project: providing services to taxonomists for standard genome sequencing and annotation.</title>
        <authorList>
            <consortium name="The Broad Institute Genomics Platform"/>
            <consortium name="The Broad Institute Genome Sequencing Center for Infectious Disease"/>
            <person name="Wu L."/>
            <person name="Ma J."/>
        </authorList>
    </citation>
    <scope>NUCLEOTIDE SEQUENCE [LARGE SCALE GENOMIC DNA]</scope>
    <source>
        <strain evidence="3">JCM 18657</strain>
    </source>
</reference>
<dbReference type="RefSeq" id="WP_246068073.1">
    <property type="nucleotide sequence ID" value="NZ_JBHTGQ010000004.1"/>
</dbReference>
<comment type="caution">
    <text evidence="2">The sequence shown here is derived from an EMBL/GenBank/DDBJ whole genome shotgun (WGS) entry which is preliminary data.</text>
</comment>
<dbReference type="EMBL" id="JBHTGQ010000004">
    <property type="protein sequence ID" value="MFC7748863.1"/>
    <property type="molecule type" value="Genomic_DNA"/>
</dbReference>
<sequence length="260" mass="28720">MKIWWTLVAANMRASMQYKWNFVLFTLLAAFVSVAEFLGLAVVLHAFGAIKGWSVWEIGYLYGLLMTCKYIYRGLASAVNNFEPYLVTGQLDQLLLRPLPVLLSLMTSRSRKVTGELLQSLAVLGVCIGVLLRDGQVSWWAVPQTMLAAATGTAIMFAVGLATAAWGFWLTRIDDLYVLTDNATTTACQYPLSLFPAWLQSILIFVIPFGFINYMPALYIVKGQWGAWILVLAAGVAAVSLTASLLLWRLGLTRYQSTGT</sequence>
<dbReference type="PANTHER" id="PTHR36833">
    <property type="entry name" value="SLR0610 PROTEIN-RELATED"/>
    <property type="match status" value="1"/>
</dbReference>
<feature type="transmembrane region" description="Helical" evidence="1">
    <location>
        <begin position="113"/>
        <end position="132"/>
    </location>
</feature>
<gene>
    <name evidence="2" type="ORF">ACFQWB_02740</name>
</gene>
<feature type="transmembrane region" description="Helical" evidence="1">
    <location>
        <begin position="53"/>
        <end position="72"/>
    </location>
</feature>
<dbReference type="Proteomes" id="UP001596528">
    <property type="component" value="Unassembled WGS sequence"/>
</dbReference>
<keyword evidence="1" id="KW-1133">Transmembrane helix</keyword>
<keyword evidence="3" id="KW-1185">Reference proteome</keyword>
<feature type="transmembrane region" description="Helical" evidence="1">
    <location>
        <begin position="144"/>
        <end position="169"/>
    </location>
</feature>
<feature type="transmembrane region" description="Helical" evidence="1">
    <location>
        <begin position="21"/>
        <end position="47"/>
    </location>
</feature>
<evidence type="ECO:0000313" key="2">
    <source>
        <dbReference type="EMBL" id="MFC7748863.1"/>
    </source>
</evidence>
<dbReference type="Pfam" id="PF06182">
    <property type="entry name" value="ABC2_membrane_6"/>
    <property type="match status" value="1"/>
</dbReference>
<evidence type="ECO:0000313" key="3">
    <source>
        <dbReference type="Proteomes" id="UP001596528"/>
    </source>
</evidence>
<name>A0ABW2V0U9_9BACL</name>
<evidence type="ECO:0000256" key="1">
    <source>
        <dbReference type="SAM" id="Phobius"/>
    </source>
</evidence>
<organism evidence="2 3">
    <name type="scientific">Paenibacillus thermoaerophilus</name>
    <dbReference type="NCBI Taxonomy" id="1215385"/>
    <lineage>
        <taxon>Bacteria</taxon>
        <taxon>Bacillati</taxon>
        <taxon>Bacillota</taxon>
        <taxon>Bacilli</taxon>
        <taxon>Bacillales</taxon>
        <taxon>Paenibacillaceae</taxon>
        <taxon>Paenibacillus</taxon>
    </lineage>
</organism>
<keyword evidence="1" id="KW-0472">Membrane</keyword>